<evidence type="ECO:0000259" key="1">
    <source>
        <dbReference type="Pfam" id="PF01869"/>
    </source>
</evidence>
<name>A0A6F8ZIG8_9FIRM</name>
<gene>
    <name evidence="2" type="ORF">R50_2290</name>
</gene>
<dbReference type="PANTHER" id="PTHR43190:SF3">
    <property type="entry name" value="N-ACETYL-D-GLUCOSAMINE KINASE"/>
    <property type="match status" value="1"/>
</dbReference>
<dbReference type="SUPFAM" id="SSF53067">
    <property type="entry name" value="Actin-like ATPase domain"/>
    <property type="match status" value="2"/>
</dbReference>
<dbReference type="InterPro" id="IPR052519">
    <property type="entry name" value="Euk-type_GlcNAc_Kinase"/>
</dbReference>
<dbReference type="InterPro" id="IPR002731">
    <property type="entry name" value="ATPase_BadF"/>
</dbReference>
<dbReference type="Proteomes" id="UP000503399">
    <property type="component" value="Chromosome"/>
</dbReference>
<dbReference type="PANTHER" id="PTHR43190">
    <property type="entry name" value="N-ACETYL-D-GLUCOSAMINE KINASE"/>
    <property type="match status" value="1"/>
</dbReference>
<feature type="domain" description="ATPase BadF/BadG/BcrA/BcrD type" evidence="1">
    <location>
        <begin position="4"/>
        <end position="247"/>
    </location>
</feature>
<dbReference type="Gene3D" id="3.30.420.40">
    <property type="match status" value="2"/>
</dbReference>
<evidence type="ECO:0000313" key="2">
    <source>
        <dbReference type="EMBL" id="CAB1129787.1"/>
    </source>
</evidence>
<sequence>MYYIGIDGGGTRSEGVLTDRRGRVLRRAWSGPASWPLAGPAALQAVAALWRALTRGRPPVAAAVLGLAGLERSRPAWTAGLNLGRRRRLWLVPDYRLPWAAAGGGGPAAVAVLGTGSVFLAADGAGFERRLGGYGWRVGDPGSGESLGRQALGAALAALEGAGPATALAPAALALWRADSVPALLDGLYRRSRPRPADFTPALLAAAAAGDPVAGTLIAAEERRLRPFLEALTAGPATRWPLVLAGGLGPFWEGRLRPRLPHLRPAPGDPAATAAALARRWHRDGAPAWADRSL</sequence>
<evidence type="ECO:0000313" key="3">
    <source>
        <dbReference type="Proteomes" id="UP000503399"/>
    </source>
</evidence>
<dbReference type="EMBL" id="LR778114">
    <property type="protein sequence ID" value="CAB1129787.1"/>
    <property type="molecule type" value="Genomic_DNA"/>
</dbReference>
<protein>
    <submittedName>
        <fullName evidence="2">Putative BcrAD_BadFG domain-containing protein</fullName>
    </submittedName>
</protein>
<accession>A0A6F8ZIG8</accession>
<organism evidence="2 3">
    <name type="scientific">Candidatus Hydrogenisulfobacillus filiaventi</name>
    <dbReference type="NCBI Taxonomy" id="2707344"/>
    <lineage>
        <taxon>Bacteria</taxon>
        <taxon>Bacillati</taxon>
        <taxon>Bacillota</taxon>
        <taxon>Clostridia</taxon>
        <taxon>Eubacteriales</taxon>
        <taxon>Clostridiales Family XVII. Incertae Sedis</taxon>
        <taxon>Candidatus Hydrogenisulfobacillus</taxon>
    </lineage>
</organism>
<dbReference type="InterPro" id="IPR043129">
    <property type="entry name" value="ATPase_NBD"/>
</dbReference>
<keyword evidence="3" id="KW-1185">Reference proteome</keyword>
<dbReference type="AlphaFoldDB" id="A0A6F8ZIG8"/>
<reference evidence="2 3" key="1">
    <citation type="submission" date="2020-02" db="EMBL/GenBank/DDBJ databases">
        <authorList>
            <person name="Hogendoorn C."/>
        </authorList>
    </citation>
    <scope>NUCLEOTIDE SEQUENCE [LARGE SCALE GENOMIC DNA]</scope>
    <source>
        <strain evidence="2">R501</strain>
    </source>
</reference>
<dbReference type="Pfam" id="PF01869">
    <property type="entry name" value="BcrAD_BadFG"/>
    <property type="match status" value="1"/>
</dbReference>
<proteinExistence type="predicted"/>
<dbReference type="KEGG" id="hfv:R50_2290"/>